<dbReference type="Gene3D" id="3.30.470.20">
    <property type="entry name" value="ATP-grasp fold, B domain"/>
    <property type="match status" value="1"/>
</dbReference>
<dbReference type="Proteomes" id="UP000253495">
    <property type="component" value="Unassembled WGS sequence"/>
</dbReference>
<dbReference type="Gene3D" id="3.40.630.30">
    <property type="match status" value="1"/>
</dbReference>
<dbReference type="Gene3D" id="3.40.50.720">
    <property type="entry name" value="NAD(P)-binding Rossmann-like Domain"/>
    <property type="match status" value="1"/>
</dbReference>
<proteinExistence type="predicted"/>
<name>A0A368VWV5_9ACTN</name>
<protein>
    <submittedName>
        <fullName evidence="4">Acyl-CoA synthetase (NDP forming)</fullName>
    </submittedName>
</protein>
<dbReference type="Gene3D" id="3.30.1490.20">
    <property type="entry name" value="ATP-grasp fold, A domain"/>
    <property type="match status" value="1"/>
</dbReference>
<dbReference type="InterPro" id="IPR000182">
    <property type="entry name" value="GNAT_dom"/>
</dbReference>
<dbReference type="RefSeq" id="WP_114453000.1">
    <property type="nucleotide sequence ID" value="NZ_QPJC01000005.1"/>
</dbReference>
<feature type="domain" description="ATP-grasp" evidence="2">
    <location>
        <begin position="679"/>
        <end position="717"/>
    </location>
</feature>
<dbReference type="PANTHER" id="PTHR42793:SF1">
    <property type="entry name" value="PEPTIDYL-LYSINE N-ACETYLTRANSFERASE PATZ"/>
    <property type="match status" value="1"/>
</dbReference>
<organism evidence="4 5">
    <name type="scientific">Halopolyspora algeriensis</name>
    <dbReference type="NCBI Taxonomy" id="1500506"/>
    <lineage>
        <taxon>Bacteria</taxon>
        <taxon>Bacillati</taxon>
        <taxon>Actinomycetota</taxon>
        <taxon>Actinomycetes</taxon>
        <taxon>Actinomycetes incertae sedis</taxon>
        <taxon>Halopolyspora</taxon>
    </lineage>
</organism>
<dbReference type="GO" id="GO:0046872">
    <property type="term" value="F:metal ion binding"/>
    <property type="evidence" value="ECO:0007669"/>
    <property type="project" value="InterPro"/>
</dbReference>
<reference evidence="4 5" key="1">
    <citation type="submission" date="2018-07" db="EMBL/GenBank/DDBJ databases">
        <title>Genomic Encyclopedia of Type Strains, Phase III (KMG-III): the genomes of soil and plant-associated and newly described type strains.</title>
        <authorList>
            <person name="Whitman W."/>
        </authorList>
    </citation>
    <scope>NUCLEOTIDE SEQUENCE [LARGE SCALE GENOMIC DNA]</scope>
    <source>
        <strain evidence="4 5">CECT 8575</strain>
    </source>
</reference>
<dbReference type="SUPFAM" id="SSF51735">
    <property type="entry name" value="NAD(P)-binding Rossmann-fold domains"/>
    <property type="match status" value="1"/>
</dbReference>
<keyword evidence="1" id="KW-0547">Nucleotide-binding</keyword>
<dbReference type="CDD" id="cd04301">
    <property type="entry name" value="NAT_SF"/>
    <property type="match status" value="1"/>
</dbReference>
<keyword evidence="5" id="KW-1185">Reference proteome</keyword>
<dbReference type="InterPro" id="IPR016181">
    <property type="entry name" value="Acyl_CoA_acyltransferase"/>
</dbReference>
<evidence type="ECO:0000256" key="1">
    <source>
        <dbReference type="PROSITE-ProRule" id="PRU00409"/>
    </source>
</evidence>
<accession>A0A368VWV5</accession>
<dbReference type="Pfam" id="PF13549">
    <property type="entry name" value="ATP-grasp_5"/>
    <property type="match status" value="1"/>
</dbReference>
<dbReference type="SMART" id="SM00881">
    <property type="entry name" value="CoA_binding"/>
    <property type="match status" value="1"/>
</dbReference>
<dbReference type="AlphaFoldDB" id="A0A368VWV5"/>
<evidence type="ECO:0000259" key="2">
    <source>
        <dbReference type="PROSITE" id="PS50975"/>
    </source>
</evidence>
<dbReference type="InterPro" id="IPR011761">
    <property type="entry name" value="ATP-grasp"/>
</dbReference>
<dbReference type="InterPro" id="IPR003781">
    <property type="entry name" value="CoA-bd"/>
</dbReference>
<keyword evidence="1" id="KW-0067">ATP-binding</keyword>
<dbReference type="PROSITE" id="PS50975">
    <property type="entry name" value="ATP_GRASP"/>
    <property type="match status" value="1"/>
</dbReference>
<dbReference type="Pfam" id="PF00583">
    <property type="entry name" value="Acetyltransf_1"/>
    <property type="match status" value="1"/>
</dbReference>
<dbReference type="PROSITE" id="PS51186">
    <property type="entry name" value="GNAT"/>
    <property type="match status" value="1"/>
</dbReference>
<comment type="caution">
    <text evidence="4">The sequence shown here is derived from an EMBL/GenBank/DDBJ whole genome shotgun (WGS) entry which is preliminary data.</text>
</comment>
<dbReference type="EMBL" id="QPJC01000005">
    <property type="protein sequence ID" value="RCW44003.1"/>
    <property type="molecule type" value="Genomic_DNA"/>
</dbReference>
<dbReference type="SUPFAM" id="SSF56059">
    <property type="entry name" value="Glutathione synthetase ATP-binding domain-like"/>
    <property type="match status" value="1"/>
</dbReference>
<dbReference type="Pfam" id="PF13607">
    <property type="entry name" value="Succ_CoA_lig"/>
    <property type="match status" value="1"/>
</dbReference>
<evidence type="ECO:0000313" key="5">
    <source>
        <dbReference type="Proteomes" id="UP000253495"/>
    </source>
</evidence>
<dbReference type="GO" id="GO:0016747">
    <property type="term" value="F:acyltransferase activity, transferring groups other than amino-acyl groups"/>
    <property type="evidence" value="ECO:0007669"/>
    <property type="project" value="InterPro"/>
</dbReference>
<dbReference type="OrthoDB" id="190266at2"/>
<dbReference type="SUPFAM" id="SSF52210">
    <property type="entry name" value="Succinyl-CoA synthetase domains"/>
    <property type="match status" value="2"/>
</dbReference>
<gene>
    <name evidence="4" type="ORF">DFQ14_105148</name>
</gene>
<dbReference type="InterPro" id="IPR016102">
    <property type="entry name" value="Succinyl-CoA_synth-like"/>
</dbReference>
<dbReference type="Pfam" id="PF13380">
    <property type="entry name" value="CoA_binding_2"/>
    <property type="match status" value="1"/>
</dbReference>
<sequence length="892" mass="94951">MEQESPHSQPNPDTYPQHWEADVVLSDGGTVHLRPIVPDDADQLVAFHGRLSDRTRYFRYFGPYPRMPQRDIERFSRVDYSNRVALVALLGDDIVAVGRFDRLGEGDSAEVAFVVQDGHQGRGLGSILLEHLAAAARECGLGRFVAEVLAENSQMVRVFRDAGYQVKRAMEEGVVHLEFPLDPTGKSLEVAQAREQAAEARSVHNLLHPTSVAVIGASTDHFKIGHAVLINLLTADFTGPVYPVNPEHRAVHGVRAYPSILDIPDDVGLAVVAIPASGIEEVLDACLAKGVKALLIVSSGFSESGPSGRDVERRLVRAARIHGMRVVGPNALGVVNTDPGYRLNASLAPRLPGRGRTGFFAQSGALGVAILAAATERGLGLSTFVSAGNRADLSGNDLLQYWQTDPSTDVILLYLESFGNPRKFARLARRLARTKPIVAVKSGRNAVRPGLAATSVQVDETSVQALFDQAGVIRVESVAQMFDTALLLAHQPLPEGDRVAIVGNSSALGMLAADVALAQGLQLASEPVDVGAAAGPEEFAGAVRDVALRDDVDALVTVFAPPVAVPGTTYARALREALHEADTMASKPMVTTFLAAEGVPDELMVPGPEGAAARGSVPSYPSPERAVLALARATRYARWRAAPQGDFVRPEGIEADRARALVDGWVAEGTERLTDERAVELLGCYGIRVTPFRLVGHADDAVSAAGELGLPVVLKSASHQLRHRTDLLGVRLDLATSEAVRAAYRDLQQVSGMDEMYVQCMAPKGTSCVLNLMDDPSFGTLVSFGLSGVVSDLLGDRAYRAVPLTDVDVSALIREPRAAPLLDGYRGGEPVDRGALEDLVLRVATLAEDLPEVRELVLEPVLASAAGAHVAGVILGVGPSPSWSDSGPRRLR</sequence>
<dbReference type="InterPro" id="IPR036291">
    <property type="entry name" value="NAD(P)-bd_dom_sf"/>
</dbReference>
<evidence type="ECO:0000313" key="4">
    <source>
        <dbReference type="EMBL" id="RCW44003.1"/>
    </source>
</evidence>
<evidence type="ECO:0000259" key="3">
    <source>
        <dbReference type="PROSITE" id="PS51186"/>
    </source>
</evidence>
<dbReference type="InterPro" id="IPR032875">
    <property type="entry name" value="Succ_CoA_lig_flav_dom"/>
</dbReference>
<dbReference type="Gene3D" id="3.40.50.261">
    <property type="entry name" value="Succinyl-CoA synthetase domains"/>
    <property type="match status" value="2"/>
</dbReference>
<dbReference type="PANTHER" id="PTHR42793">
    <property type="entry name" value="COA BINDING DOMAIN CONTAINING PROTEIN"/>
    <property type="match status" value="1"/>
</dbReference>
<dbReference type="SUPFAM" id="SSF55729">
    <property type="entry name" value="Acyl-CoA N-acyltransferases (Nat)"/>
    <property type="match status" value="1"/>
</dbReference>
<dbReference type="GO" id="GO:0005524">
    <property type="term" value="F:ATP binding"/>
    <property type="evidence" value="ECO:0007669"/>
    <property type="project" value="UniProtKB-UniRule"/>
</dbReference>
<dbReference type="InterPro" id="IPR013815">
    <property type="entry name" value="ATP_grasp_subdomain_1"/>
</dbReference>
<feature type="domain" description="N-acetyltransferase" evidence="3">
    <location>
        <begin position="31"/>
        <end position="182"/>
    </location>
</feature>